<evidence type="ECO:0000256" key="1">
    <source>
        <dbReference type="ARBA" id="ARBA00004196"/>
    </source>
</evidence>
<dbReference type="RefSeq" id="WP_310375269.1">
    <property type="nucleotide sequence ID" value="NZ_JAVDXT010000003.1"/>
</dbReference>
<dbReference type="Pfam" id="PF09375">
    <property type="entry name" value="Peptidase_M75"/>
    <property type="match status" value="1"/>
</dbReference>
<keyword evidence="6" id="KW-1185">Reference proteome</keyword>
<comment type="subcellular location">
    <subcellularLocation>
        <location evidence="1">Cell envelope</location>
    </subcellularLocation>
</comment>
<keyword evidence="2 3" id="KW-0732">Signal</keyword>
<gene>
    <name evidence="5" type="ORF">J2X19_003668</name>
</gene>
<name>A0ABU2CCB6_9BURK</name>
<protein>
    <submittedName>
        <fullName evidence="5">Lipoprotein</fullName>
    </submittedName>
</protein>
<proteinExistence type="predicted"/>
<accession>A0ABU2CCB6</accession>
<sequence length="338" mass="36643">MRTTWLALLCCLAAPPAAAADAQPFDAYAGLVGGVYAQWYLPGAQDFAAQSQALVGSLQQFCAADPTAPIEPPRQQWLRSVSAWERFSAVRGGALLARRSPRAIDFMPTRPEAIAEAVRSAPADAAAMDAIRAPAKGLPALEWLLWPGQLRPQTPACRYAEQVAADILAEALALQTAYASALQAGWDDKEAEYAMYEFLNLWNSALQKLWREDLDSVLQKLQAGRFASFSRSSSGHSAGAWRIHWQALRELAMGHGGNVSLHAYLLAQQHGAQAEQLAQAVAGVDHALGRLLAQRQPTAASVPMAETIRALKALQHFTETDLGHTLQFTINFFDEDGD</sequence>
<dbReference type="EMBL" id="JAVDXT010000003">
    <property type="protein sequence ID" value="MDR7378974.1"/>
    <property type="molecule type" value="Genomic_DNA"/>
</dbReference>
<organism evidence="5 6">
    <name type="scientific">Rhodoferax ferrireducens</name>
    <dbReference type="NCBI Taxonomy" id="192843"/>
    <lineage>
        <taxon>Bacteria</taxon>
        <taxon>Pseudomonadati</taxon>
        <taxon>Pseudomonadota</taxon>
        <taxon>Betaproteobacteria</taxon>
        <taxon>Burkholderiales</taxon>
        <taxon>Comamonadaceae</taxon>
        <taxon>Rhodoferax</taxon>
    </lineage>
</organism>
<feature type="signal peptide" evidence="3">
    <location>
        <begin position="1"/>
        <end position="19"/>
    </location>
</feature>
<evidence type="ECO:0000313" key="6">
    <source>
        <dbReference type="Proteomes" id="UP001180487"/>
    </source>
</evidence>
<evidence type="ECO:0000256" key="2">
    <source>
        <dbReference type="ARBA" id="ARBA00022729"/>
    </source>
</evidence>
<evidence type="ECO:0000259" key="4">
    <source>
        <dbReference type="Pfam" id="PF09375"/>
    </source>
</evidence>
<evidence type="ECO:0000256" key="3">
    <source>
        <dbReference type="SAM" id="SignalP"/>
    </source>
</evidence>
<dbReference type="Proteomes" id="UP001180487">
    <property type="component" value="Unassembled WGS sequence"/>
</dbReference>
<feature type="domain" description="Imelysin-like" evidence="4">
    <location>
        <begin position="41"/>
        <end position="313"/>
    </location>
</feature>
<dbReference type="InterPro" id="IPR038352">
    <property type="entry name" value="Imelysin_sf"/>
</dbReference>
<feature type="chain" id="PRO_5046078703" evidence="3">
    <location>
        <begin position="20"/>
        <end position="338"/>
    </location>
</feature>
<keyword evidence="5" id="KW-0449">Lipoprotein</keyword>
<evidence type="ECO:0000313" key="5">
    <source>
        <dbReference type="EMBL" id="MDR7378974.1"/>
    </source>
</evidence>
<dbReference type="Gene3D" id="1.20.1420.20">
    <property type="entry name" value="M75 peptidase, HXXE motif"/>
    <property type="match status" value="1"/>
</dbReference>
<dbReference type="InterPro" id="IPR018976">
    <property type="entry name" value="Imelysin-like"/>
</dbReference>
<comment type="caution">
    <text evidence="5">The sequence shown here is derived from an EMBL/GenBank/DDBJ whole genome shotgun (WGS) entry which is preliminary data.</text>
</comment>
<reference evidence="5 6" key="1">
    <citation type="submission" date="2023-07" db="EMBL/GenBank/DDBJ databases">
        <title>Sorghum-associated microbial communities from plants grown in Nebraska, USA.</title>
        <authorList>
            <person name="Schachtman D."/>
        </authorList>
    </citation>
    <scope>NUCLEOTIDE SEQUENCE [LARGE SCALE GENOMIC DNA]</scope>
    <source>
        <strain evidence="5 6">BE313</strain>
    </source>
</reference>